<proteinExistence type="inferred from homology"/>
<evidence type="ECO:0000256" key="4">
    <source>
        <dbReference type="ARBA" id="ARBA00011881"/>
    </source>
</evidence>
<feature type="domain" description="Fructose-1-6-bisphosphatase class 1 C-terminal" evidence="15">
    <location>
        <begin position="286"/>
        <end position="416"/>
    </location>
</feature>
<keyword evidence="7 12" id="KW-0378">Hydrolase</keyword>
<evidence type="ECO:0000256" key="12">
    <source>
        <dbReference type="RuleBase" id="RU000508"/>
    </source>
</evidence>
<comment type="catalytic activity">
    <reaction evidence="1">
        <text>beta-D-fructose 1,6-bisphosphate + H2O = beta-D-fructose 6-phosphate + phosphate</text>
        <dbReference type="Rhea" id="RHEA:11064"/>
        <dbReference type="ChEBI" id="CHEBI:15377"/>
        <dbReference type="ChEBI" id="CHEBI:32966"/>
        <dbReference type="ChEBI" id="CHEBI:43474"/>
        <dbReference type="ChEBI" id="CHEBI:57634"/>
        <dbReference type="EC" id="3.1.3.11"/>
    </reaction>
</comment>
<feature type="signal peptide" evidence="13">
    <location>
        <begin position="1"/>
        <end position="18"/>
    </location>
</feature>
<dbReference type="InterPro" id="IPR020548">
    <property type="entry name" value="Fructose_bisphosphatase_AS"/>
</dbReference>
<evidence type="ECO:0000259" key="15">
    <source>
        <dbReference type="Pfam" id="PF18913"/>
    </source>
</evidence>
<keyword evidence="8" id="KW-0460">Magnesium</keyword>
<dbReference type="Proteomes" id="UP000664859">
    <property type="component" value="Unassembled WGS sequence"/>
</dbReference>
<keyword evidence="17" id="KW-1185">Reference proteome</keyword>
<dbReference type="PANTHER" id="PTHR11556">
    <property type="entry name" value="FRUCTOSE-1,6-BISPHOSPHATASE-RELATED"/>
    <property type="match status" value="1"/>
</dbReference>
<accession>A0A836CD45</accession>
<comment type="cofactor">
    <cofactor evidence="2">
        <name>Mg(2+)</name>
        <dbReference type="ChEBI" id="CHEBI:18420"/>
    </cofactor>
</comment>
<dbReference type="GO" id="GO:0042132">
    <property type="term" value="F:fructose 1,6-bisphosphate 1-phosphatase activity"/>
    <property type="evidence" value="ECO:0007669"/>
    <property type="project" value="UniProtKB-EC"/>
</dbReference>
<gene>
    <name evidence="16" type="ORF">JKP88DRAFT_270331</name>
</gene>
<dbReference type="InterPro" id="IPR033391">
    <property type="entry name" value="FBPase_N"/>
</dbReference>
<comment type="similarity">
    <text evidence="3 12">Belongs to the FBPase class 1 family.</text>
</comment>
<keyword evidence="9 12" id="KW-0119">Carbohydrate metabolism</keyword>
<evidence type="ECO:0000259" key="14">
    <source>
        <dbReference type="Pfam" id="PF00316"/>
    </source>
</evidence>
<dbReference type="EC" id="3.1.3.11" evidence="5"/>
<dbReference type="EMBL" id="JAFCMP010000446">
    <property type="protein sequence ID" value="KAG5179666.1"/>
    <property type="molecule type" value="Genomic_DNA"/>
</dbReference>
<dbReference type="HAMAP" id="MF_01855">
    <property type="entry name" value="FBPase_class1"/>
    <property type="match status" value="1"/>
</dbReference>
<dbReference type="GO" id="GO:0006000">
    <property type="term" value="P:fructose metabolic process"/>
    <property type="evidence" value="ECO:0007669"/>
    <property type="project" value="TreeGrafter"/>
</dbReference>
<evidence type="ECO:0000256" key="8">
    <source>
        <dbReference type="ARBA" id="ARBA00022842"/>
    </source>
</evidence>
<dbReference type="Gene3D" id="3.40.190.80">
    <property type="match status" value="1"/>
</dbReference>
<dbReference type="InterPro" id="IPR044015">
    <property type="entry name" value="FBPase_C_dom"/>
</dbReference>
<evidence type="ECO:0000313" key="17">
    <source>
        <dbReference type="Proteomes" id="UP000664859"/>
    </source>
</evidence>
<evidence type="ECO:0000256" key="10">
    <source>
        <dbReference type="ARBA" id="ARBA00024331"/>
    </source>
</evidence>
<evidence type="ECO:0000256" key="2">
    <source>
        <dbReference type="ARBA" id="ARBA00001946"/>
    </source>
</evidence>
<dbReference type="CDD" id="cd00354">
    <property type="entry name" value="FBPase"/>
    <property type="match status" value="1"/>
</dbReference>
<dbReference type="Pfam" id="PF18913">
    <property type="entry name" value="FBPase_C"/>
    <property type="match status" value="1"/>
</dbReference>
<dbReference type="GO" id="GO:0005829">
    <property type="term" value="C:cytosol"/>
    <property type="evidence" value="ECO:0007669"/>
    <property type="project" value="TreeGrafter"/>
</dbReference>
<evidence type="ECO:0000256" key="6">
    <source>
        <dbReference type="ARBA" id="ARBA00022723"/>
    </source>
</evidence>
<evidence type="ECO:0000256" key="13">
    <source>
        <dbReference type="SAM" id="SignalP"/>
    </source>
</evidence>
<dbReference type="PANTHER" id="PTHR11556:SF1">
    <property type="entry name" value="FRUCTOSE-BISPHOSPHATASE"/>
    <property type="match status" value="1"/>
</dbReference>
<dbReference type="OrthoDB" id="10256725at2759"/>
<evidence type="ECO:0000256" key="9">
    <source>
        <dbReference type="ARBA" id="ARBA00023277"/>
    </source>
</evidence>
<dbReference type="FunFam" id="3.40.190.80:FF:000001">
    <property type="entry name" value="Fructose-1,6-bisphosphatase class 1"/>
    <property type="match status" value="1"/>
</dbReference>
<organism evidence="16 17">
    <name type="scientific">Tribonema minus</name>
    <dbReference type="NCBI Taxonomy" id="303371"/>
    <lineage>
        <taxon>Eukaryota</taxon>
        <taxon>Sar</taxon>
        <taxon>Stramenopiles</taxon>
        <taxon>Ochrophyta</taxon>
        <taxon>PX clade</taxon>
        <taxon>Xanthophyceae</taxon>
        <taxon>Tribonematales</taxon>
        <taxon>Tribonemataceae</taxon>
        <taxon>Tribonema</taxon>
    </lineage>
</organism>
<dbReference type="PRINTS" id="PR00115">
    <property type="entry name" value="F16BPHPHTASE"/>
</dbReference>
<dbReference type="NCBIfam" id="NF006778">
    <property type="entry name" value="PRK09293.1-1"/>
    <property type="match status" value="1"/>
</dbReference>
<dbReference type="InterPro" id="IPR000146">
    <property type="entry name" value="FBPase_class-1"/>
</dbReference>
<dbReference type="SUPFAM" id="SSF56655">
    <property type="entry name" value="Carbohydrate phosphatase"/>
    <property type="match status" value="1"/>
</dbReference>
<evidence type="ECO:0000256" key="1">
    <source>
        <dbReference type="ARBA" id="ARBA00001273"/>
    </source>
</evidence>
<evidence type="ECO:0000313" key="16">
    <source>
        <dbReference type="EMBL" id="KAG5179666.1"/>
    </source>
</evidence>
<comment type="pathway">
    <text evidence="10">Carbohydrate biosynthesis.</text>
</comment>
<dbReference type="NCBIfam" id="NF006779">
    <property type="entry name" value="PRK09293.1-3"/>
    <property type="match status" value="1"/>
</dbReference>
<evidence type="ECO:0000256" key="7">
    <source>
        <dbReference type="ARBA" id="ARBA00022801"/>
    </source>
</evidence>
<evidence type="ECO:0000256" key="5">
    <source>
        <dbReference type="ARBA" id="ARBA00013093"/>
    </source>
</evidence>
<protein>
    <recommendedName>
        <fullName evidence="5">fructose-bisphosphatase</fullName>
        <ecNumber evidence="5">3.1.3.11</ecNumber>
    </recommendedName>
    <alternativeName>
        <fullName evidence="11">D-fructose-1,6-bisphosphate 1-phosphohydrolase</fullName>
    </alternativeName>
</protein>
<reference evidence="16" key="1">
    <citation type="submission" date="2021-02" db="EMBL/GenBank/DDBJ databases">
        <title>First Annotated Genome of the Yellow-green Alga Tribonema minus.</title>
        <authorList>
            <person name="Mahan K.M."/>
        </authorList>
    </citation>
    <scope>NUCLEOTIDE SEQUENCE</scope>
    <source>
        <strain evidence="16">UTEX B ZZ1240</strain>
    </source>
</reference>
<evidence type="ECO:0000256" key="11">
    <source>
        <dbReference type="ARBA" id="ARBA00032973"/>
    </source>
</evidence>
<keyword evidence="13" id="KW-0732">Signal</keyword>
<dbReference type="AlphaFoldDB" id="A0A836CD45"/>
<sequence length="437" mass="48015">MRAVTKVALVLGPSSVLCFVTPTIHPVRQSSATVLPIAEKTIPDLDLADIEQSRWSNPSFVNVCEETGVTLSRYMMEMARENPELSEVESIFSSVQTACKTISNLVRRSSIRGITGLEDSGSINIQGEEQKKLDVITNNVLKRALQYTGKLATIASEEEDTPVLLDNRGNAVYSNDVLLESEGRYVAVFDPLDGSSNVDAGIPTGTIFGIFESPEECEIDLEDDMDIAARQCLSNTLQPGTQLVAAGYCLYSSATTLVFTMGNGVNGFTLDEQIGEFVLTHPNIRIPNRGKIYSFNESNRNDWDEPLVQYINALQAGKGESGKRYSSRYIGSMVADVHRTLLYGGIFGYPADKKNMDGKLRLLYEAAPMAFLVEQAGGLALTGKTRIMDLKPKKVHQRVPCILGSRDDVAEMRKYYETMSSAELDARCASRLTEEAE</sequence>
<comment type="subunit">
    <text evidence="4">Homotetramer.</text>
</comment>
<feature type="domain" description="Fructose-1-6-bisphosphatase class I N-terminal" evidence="14">
    <location>
        <begin position="70"/>
        <end position="282"/>
    </location>
</feature>
<feature type="chain" id="PRO_5032799395" description="fructose-bisphosphatase" evidence="13">
    <location>
        <begin position="19"/>
        <end position="437"/>
    </location>
</feature>
<keyword evidence="6" id="KW-0479">Metal-binding</keyword>
<dbReference type="GO" id="GO:0005986">
    <property type="term" value="P:sucrose biosynthetic process"/>
    <property type="evidence" value="ECO:0007669"/>
    <property type="project" value="TreeGrafter"/>
</dbReference>
<dbReference type="GO" id="GO:0046872">
    <property type="term" value="F:metal ion binding"/>
    <property type="evidence" value="ECO:0007669"/>
    <property type="project" value="UniProtKB-KW"/>
</dbReference>
<dbReference type="InterPro" id="IPR028343">
    <property type="entry name" value="FBPtase"/>
</dbReference>
<dbReference type="Pfam" id="PF00316">
    <property type="entry name" value="FBPase"/>
    <property type="match status" value="1"/>
</dbReference>
<dbReference type="Gene3D" id="3.30.540.10">
    <property type="entry name" value="Fructose-1,6-Bisphosphatase, subunit A, domain 1"/>
    <property type="match status" value="1"/>
</dbReference>
<dbReference type="PIRSF" id="PIRSF500210">
    <property type="entry name" value="FBPtase"/>
    <property type="match status" value="1"/>
</dbReference>
<dbReference type="PIRSF" id="PIRSF000904">
    <property type="entry name" value="FBPtase_SBPase"/>
    <property type="match status" value="1"/>
</dbReference>
<dbReference type="GO" id="GO:0006002">
    <property type="term" value="P:fructose 6-phosphate metabolic process"/>
    <property type="evidence" value="ECO:0007669"/>
    <property type="project" value="TreeGrafter"/>
</dbReference>
<evidence type="ECO:0000256" key="3">
    <source>
        <dbReference type="ARBA" id="ARBA00010941"/>
    </source>
</evidence>
<dbReference type="GO" id="GO:0030388">
    <property type="term" value="P:fructose 1,6-bisphosphate metabolic process"/>
    <property type="evidence" value="ECO:0007669"/>
    <property type="project" value="TreeGrafter"/>
</dbReference>
<dbReference type="GO" id="GO:0006094">
    <property type="term" value="P:gluconeogenesis"/>
    <property type="evidence" value="ECO:0007669"/>
    <property type="project" value="TreeGrafter"/>
</dbReference>
<name>A0A836CD45_9STRA</name>
<comment type="caution">
    <text evidence="16">The sequence shown here is derived from an EMBL/GenBank/DDBJ whole genome shotgun (WGS) entry which is preliminary data.</text>
</comment>
<dbReference type="PROSITE" id="PS00124">
    <property type="entry name" value="FBPASE"/>
    <property type="match status" value="1"/>
</dbReference>